<reference evidence="7" key="1">
    <citation type="submission" date="2021-09" db="EMBL/GenBank/DDBJ databases">
        <authorList>
            <person name="Martin H S."/>
        </authorList>
    </citation>
    <scope>NUCLEOTIDE SEQUENCE</scope>
</reference>
<evidence type="ECO:0000313" key="7">
    <source>
        <dbReference type="EMBL" id="CAG9576135.1"/>
    </source>
</evidence>
<dbReference type="OrthoDB" id="27031at2759"/>
<dbReference type="GO" id="GO:0036297">
    <property type="term" value="P:interstrand cross-link repair"/>
    <property type="evidence" value="ECO:0007669"/>
    <property type="project" value="TreeGrafter"/>
</dbReference>
<dbReference type="EMBL" id="CAKASE010000074">
    <property type="protein sequence ID" value="CAG9576135.1"/>
    <property type="molecule type" value="Genomic_DNA"/>
</dbReference>
<evidence type="ECO:0000256" key="5">
    <source>
        <dbReference type="ARBA" id="ARBA00093456"/>
    </source>
</evidence>
<gene>
    <name evidence="7" type="ORF">DCHRY22_LOCUS11889</name>
</gene>
<organism evidence="7 8">
    <name type="scientific">Danaus chrysippus</name>
    <name type="common">African queen</name>
    <dbReference type="NCBI Taxonomy" id="151541"/>
    <lineage>
        <taxon>Eukaryota</taxon>
        <taxon>Metazoa</taxon>
        <taxon>Ecdysozoa</taxon>
        <taxon>Arthropoda</taxon>
        <taxon>Hexapoda</taxon>
        <taxon>Insecta</taxon>
        <taxon>Pterygota</taxon>
        <taxon>Neoptera</taxon>
        <taxon>Endopterygota</taxon>
        <taxon>Lepidoptera</taxon>
        <taxon>Glossata</taxon>
        <taxon>Ditrysia</taxon>
        <taxon>Papilionoidea</taxon>
        <taxon>Nymphalidae</taxon>
        <taxon>Danainae</taxon>
        <taxon>Danaini</taxon>
        <taxon>Danaina</taxon>
        <taxon>Danaus</taxon>
        <taxon>Anosia</taxon>
    </lineage>
</organism>
<feature type="region of interest" description="Disordered" evidence="6">
    <location>
        <begin position="1"/>
        <end position="22"/>
    </location>
</feature>
<dbReference type="GO" id="GO:0031573">
    <property type="term" value="P:mitotic intra-S DNA damage checkpoint signaling"/>
    <property type="evidence" value="ECO:0007669"/>
    <property type="project" value="TreeGrafter"/>
</dbReference>
<keyword evidence="2" id="KW-1017">Isopeptide bond</keyword>
<dbReference type="Pfam" id="PF14631">
    <property type="entry name" value="FancD2"/>
    <property type="match status" value="1"/>
</dbReference>
<feature type="region of interest" description="Disordered" evidence="6">
    <location>
        <begin position="1323"/>
        <end position="1349"/>
    </location>
</feature>
<dbReference type="GO" id="GO:1990918">
    <property type="term" value="P:double-strand break repair involved in meiotic recombination"/>
    <property type="evidence" value="ECO:0007669"/>
    <property type="project" value="TreeGrafter"/>
</dbReference>
<evidence type="ECO:0000256" key="1">
    <source>
        <dbReference type="ARBA" id="ARBA00004123"/>
    </source>
</evidence>
<evidence type="ECO:0000256" key="6">
    <source>
        <dbReference type="SAM" id="MobiDB-lite"/>
    </source>
</evidence>
<keyword evidence="8" id="KW-1185">Reference proteome</keyword>
<feature type="compositionally biased region" description="Basic residues" evidence="6">
    <location>
        <begin position="1"/>
        <end position="10"/>
    </location>
</feature>
<accession>A0A8J2W8H1</accession>
<proteinExistence type="inferred from homology"/>
<protein>
    <submittedName>
        <fullName evidence="7">(African queen) hypothetical protein</fullName>
    </submittedName>
</protein>
<feature type="compositionally biased region" description="Basic and acidic residues" evidence="6">
    <location>
        <begin position="11"/>
        <end position="22"/>
    </location>
</feature>
<dbReference type="GO" id="GO:0007129">
    <property type="term" value="P:homologous chromosome pairing at meiosis"/>
    <property type="evidence" value="ECO:0007669"/>
    <property type="project" value="TreeGrafter"/>
</dbReference>
<dbReference type="PANTHER" id="PTHR32086">
    <property type="entry name" value="FANCONI ANEMIA GROUP D2 PROTEIN"/>
    <property type="match status" value="1"/>
</dbReference>
<evidence type="ECO:0000256" key="3">
    <source>
        <dbReference type="ARBA" id="ARBA00022843"/>
    </source>
</evidence>
<evidence type="ECO:0000313" key="8">
    <source>
        <dbReference type="Proteomes" id="UP000789524"/>
    </source>
</evidence>
<dbReference type="GO" id="GO:0000793">
    <property type="term" value="C:condensed chromosome"/>
    <property type="evidence" value="ECO:0007669"/>
    <property type="project" value="TreeGrafter"/>
</dbReference>
<dbReference type="PANTHER" id="PTHR32086:SF0">
    <property type="entry name" value="FANCONI ANEMIA GROUP D2 PROTEIN"/>
    <property type="match status" value="1"/>
</dbReference>
<comment type="caution">
    <text evidence="7">The sequence shown here is derived from an EMBL/GenBank/DDBJ whole genome shotgun (WGS) entry which is preliminary data.</text>
</comment>
<evidence type="ECO:0000256" key="2">
    <source>
        <dbReference type="ARBA" id="ARBA00022499"/>
    </source>
</evidence>
<comment type="similarity">
    <text evidence="5">Belongs to the Fanconi anemia protein FANCD2 family.</text>
</comment>
<keyword evidence="3" id="KW-0832">Ubl conjugation</keyword>
<evidence type="ECO:0000256" key="4">
    <source>
        <dbReference type="ARBA" id="ARBA00023242"/>
    </source>
</evidence>
<comment type="subcellular location">
    <subcellularLocation>
        <location evidence="1">Nucleus</location>
    </subcellularLocation>
</comment>
<dbReference type="InterPro" id="IPR029448">
    <property type="entry name" value="FANCD2"/>
</dbReference>
<dbReference type="GO" id="GO:0070182">
    <property type="term" value="F:DNA polymerase binding"/>
    <property type="evidence" value="ECO:0007669"/>
    <property type="project" value="TreeGrafter"/>
</dbReference>
<keyword evidence="4" id="KW-0539">Nucleus</keyword>
<sequence length="1349" mass="154260">MNKRLLSARKKNLESPPKRRKTVHEDYFETTLKESGIDLAKPPESCEAKYDIIVITRNLKKNLQKHSDYPQNLSEFYDKFVERCQDLEMFKHYLFPNIVRKTTDQTIQCKNDSIVKILLTIPLLQNKLINYIFEKAFDLAADSKCGPWIKMILRSLCSLDNMIDSDNIATNIISLLDVTYEELVQLEIITTIPDIIGDQAHDKIVIELSKILKQKDHKLIPATLDCLSYLCLSDDQYEELRNETLNILKTTSKCSYFPNFVKFLLIPGKSSESTYMVAVKGLRNALSWPSSIASPQEIASSQILTAQAIRNTMVSSKYIANAWIKLISNCGDHSDHEAFDFIIILILFSLSEEKQKQVEQIIRKQIKLNIFKEDLLDKAFEKYNPIIKEYLKHMILLSNSLLKTPDSIVQSFASHMYSLMFDHLEDSCQTIVAELLQFGLNCKHSLINILAILNSVAAKNMSVLKHQSSQMLTLLDRKDDMTLNEIRAVMNLVCGLAYSYDNSVIRSDVHIIIRKYLGRSNHTIKYHGILAGIHAVKYLIAFSSDEDSNISLPEDINYGSVDCLPEGNLKEAAQIIELISCSTREFPKMIAFFYDEFCKIINSSSHINKHFLLWITEAVTNDLAQNFIVNNLPHETVGELSLSLQYCLNTESETDDEIAINIAGLTLEEQEDVNILVLSPLLQLVQTLDNLQEKDNNSKNIYALIGCPVVMPKVDVEVMKDELTDTSISAILDCLIHCVNWFREVLNAFSDVPEQNLRSKVINRVFQIQQLESLITEILMKNNLTYQPPSWACHLNTSNENLERTLKKQSAAKRKEKKKGVTDESIISESVKSQATQKKAVANSKMALTHNIQFRALDIKIIKLLNEELTDADSEQALTVKIATFLLIHINKALENTLHPKLKKNIFSNKQDTADVYDPVKAEQYAEYVNKTMPKIVDHLAFVTSFLESRMCFNDTDQETEEDDDFPYNDEIFEYISLLENIFNFLKTYFKWIGFKNRNNPLLQSSLKTLAKLDDEKLVTVQDLLTTVAKSLQNYKKYCVLLSTATSLIELLKTLQEHSCNRSILVILRDTAKSFLSKQWKTAEGAEEKGGQLNQSIDIFGKVFFENIEIDEIKDCTLLIMNDVEALKKGRSHLNCYKSINKNNFSILFRIIGSSLHDRTKHQVNKRLTNSEHLEVWESVLVTLKSMVEITRIMDFRNILMVFFKKSIPVIKLFVTYGIPILQLEFKHNPQRILGIWSVLQKSTRFLQSVCCHSKLKNDKVLMVKIPTVKELLETLIYKVKSVLALNECSEAFEMGNLKNRNIQGEIIASQVTVDDIEVQEDCDDHLPDDSDSEDSDQELGLRSASEMI</sequence>
<dbReference type="Proteomes" id="UP000789524">
    <property type="component" value="Unassembled WGS sequence"/>
</dbReference>
<name>A0A8J2W8H1_9NEOP</name>
<dbReference type="GO" id="GO:0005634">
    <property type="term" value="C:nucleus"/>
    <property type="evidence" value="ECO:0007669"/>
    <property type="project" value="UniProtKB-SubCell"/>
</dbReference>